<dbReference type="GO" id="GO:0016740">
    <property type="term" value="F:transferase activity"/>
    <property type="evidence" value="ECO:0007669"/>
    <property type="project" value="UniProtKB-KW"/>
</dbReference>
<protein>
    <submittedName>
        <fullName evidence="2">Gamma-glutamyl cyclotransferase, AIG2-like</fullName>
    </submittedName>
</protein>
<evidence type="ECO:0000313" key="2">
    <source>
        <dbReference type="EMBL" id="SEB50711.1"/>
    </source>
</evidence>
<gene>
    <name evidence="2" type="ORF">SAMN05216178_0838</name>
</gene>
<sequence length="117" mass="12597">MSSATQASVYLFSYGTLQDKAVQLANFGRELSGSKDAMLGYEQNWVEITDPEVLAASGKTHHPILRPGTADSAPIAGTVFQITPEELAAADRYEVADYQRVSVTLASGIQAWVYVSV</sequence>
<dbReference type="Proteomes" id="UP000198982">
    <property type="component" value="Unassembled WGS sequence"/>
</dbReference>
<accession>A0A1H4JWL8</accession>
<evidence type="ECO:0000313" key="3">
    <source>
        <dbReference type="Proteomes" id="UP000198982"/>
    </source>
</evidence>
<dbReference type="CDD" id="cd06661">
    <property type="entry name" value="GGCT_like"/>
    <property type="match status" value="1"/>
</dbReference>
<dbReference type="InterPro" id="IPR009288">
    <property type="entry name" value="AIG2-like_dom"/>
</dbReference>
<feature type="domain" description="Gamma-glutamylcyclotransferase AIG2-like" evidence="1">
    <location>
        <begin position="11"/>
        <end position="115"/>
    </location>
</feature>
<proteinExistence type="predicted"/>
<organism evidence="2 3">
    <name type="scientific">Pseudomonas saponiphila</name>
    <dbReference type="NCBI Taxonomy" id="556534"/>
    <lineage>
        <taxon>Bacteria</taxon>
        <taxon>Pseudomonadati</taxon>
        <taxon>Pseudomonadota</taxon>
        <taxon>Gammaproteobacteria</taxon>
        <taxon>Pseudomonadales</taxon>
        <taxon>Pseudomonadaceae</taxon>
        <taxon>Pseudomonas</taxon>
    </lineage>
</organism>
<dbReference type="RefSeq" id="WP_092310222.1">
    <property type="nucleotide sequence ID" value="NZ_FNTJ01000001.1"/>
</dbReference>
<dbReference type="Gene3D" id="3.10.490.10">
    <property type="entry name" value="Gamma-glutamyl cyclotransferase-like"/>
    <property type="match status" value="1"/>
</dbReference>
<dbReference type="SUPFAM" id="SSF110857">
    <property type="entry name" value="Gamma-glutamyl cyclotransferase-like"/>
    <property type="match status" value="1"/>
</dbReference>
<dbReference type="Pfam" id="PF06094">
    <property type="entry name" value="GGACT"/>
    <property type="match status" value="1"/>
</dbReference>
<dbReference type="EMBL" id="FNTJ01000001">
    <property type="protein sequence ID" value="SEB50711.1"/>
    <property type="molecule type" value="Genomic_DNA"/>
</dbReference>
<dbReference type="InterPro" id="IPR036568">
    <property type="entry name" value="GGCT-like_sf"/>
</dbReference>
<dbReference type="AlphaFoldDB" id="A0A1H4JWL8"/>
<dbReference type="InterPro" id="IPR013024">
    <property type="entry name" value="GGCT-like"/>
</dbReference>
<keyword evidence="2" id="KW-0808">Transferase</keyword>
<name>A0A1H4JWL8_9PSED</name>
<evidence type="ECO:0000259" key="1">
    <source>
        <dbReference type="Pfam" id="PF06094"/>
    </source>
</evidence>
<keyword evidence="3" id="KW-1185">Reference proteome</keyword>
<reference evidence="3" key="1">
    <citation type="submission" date="2016-10" db="EMBL/GenBank/DDBJ databases">
        <authorList>
            <person name="Varghese N."/>
            <person name="Submissions S."/>
        </authorList>
    </citation>
    <scope>NUCLEOTIDE SEQUENCE [LARGE SCALE GENOMIC DNA]</scope>
    <source>
        <strain evidence="3">DSM 9751</strain>
    </source>
</reference>